<organism evidence="3 4">
    <name type="scientific">Massilia cavernae</name>
    <dbReference type="NCBI Taxonomy" id="2320864"/>
    <lineage>
        <taxon>Bacteria</taxon>
        <taxon>Pseudomonadati</taxon>
        <taxon>Pseudomonadota</taxon>
        <taxon>Betaproteobacteria</taxon>
        <taxon>Burkholderiales</taxon>
        <taxon>Oxalobacteraceae</taxon>
        <taxon>Telluria group</taxon>
        <taxon>Massilia</taxon>
    </lineage>
</organism>
<evidence type="ECO:0000313" key="4">
    <source>
        <dbReference type="Proteomes" id="UP000284006"/>
    </source>
</evidence>
<dbReference type="Pfam" id="PF00126">
    <property type="entry name" value="HTH_1"/>
    <property type="match status" value="1"/>
</dbReference>
<dbReference type="GO" id="GO:0003700">
    <property type="term" value="F:DNA-binding transcription factor activity"/>
    <property type="evidence" value="ECO:0007669"/>
    <property type="project" value="InterPro"/>
</dbReference>
<dbReference type="OrthoDB" id="8675247at2"/>
<proteinExistence type="inferred from homology"/>
<dbReference type="AlphaFoldDB" id="A0A418XGU4"/>
<evidence type="ECO:0000256" key="1">
    <source>
        <dbReference type="ARBA" id="ARBA00009437"/>
    </source>
</evidence>
<keyword evidence="4" id="KW-1185">Reference proteome</keyword>
<dbReference type="GO" id="GO:0006351">
    <property type="term" value="P:DNA-templated transcription"/>
    <property type="evidence" value="ECO:0007669"/>
    <property type="project" value="TreeGrafter"/>
</dbReference>
<dbReference type="InterPro" id="IPR036390">
    <property type="entry name" value="WH_DNA-bd_sf"/>
</dbReference>
<dbReference type="EMBL" id="QYUP01000144">
    <property type="protein sequence ID" value="RJG11667.1"/>
    <property type="molecule type" value="Genomic_DNA"/>
</dbReference>
<dbReference type="Proteomes" id="UP000284006">
    <property type="component" value="Unassembled WGS sequence"/>
</dbReference>
<comment type="similarity">
    <text evidence="1">Belongs to the LysR transcriptional regulatory family.</text>
</comment>
<dbReference type="InterPro" id="IPR036388">
    <property type="entry name" value="WH-like_DNA-bd_sf"/>
</dbReference>
<dbReference type="PANTHER" id="PTHR30537:SF17">
    <property type="entry name" value="LYSR-FAMILY REGULATORY PROTEIN"/>
    <property type="match status" value="1"/>
</dbReference>
<sequence>MDKFQEMQSFVAVVDAGSFVKAAEALDSSKAAVSRNVANLEERLGVRLLNRT</sequence>
<dbReference type="PRINTS" id="PR00039">
    <property type="entry name" value="HTHLYSR"/>
</dbReference>
<comment type="caution">
    <text evidence="3">The sequence shown here is derived from an EMBL/GenBank/DDBJ whole genome shotgun (WGS) entry which is preliminary data.</text>
</comment>
<dbReference type="InterPro" id="IPR000847">
    <property type="entry name" value="LysR_HTH_N"/>
</dbReference>
<feature type="non-terminal residue" evidence="3">
    <location>
        <position position="52"/>
    </location>
</feature>
<dbReference type="PROSITE" id="PS50931">
    <property type="entry name" value="HTH_LYSR"/>
    <property type="match status" value="1"/>
</dbReference>
<gene>
    <name evidence="3" type="ORF">D3872_18640</name>
</gene>
<protein>
    <submittedName>
        <fullName evidence="3">LysR family transcriptional regulator</fullName>
    </submittedName>
</protein>
<dbReference type="InterPro" id="IPR058163">
    <property type="entry name" value="LysR-type_TF_proteobact-type"/>
</dbReference>
<evidence type="ECO:0000313" key="3">
    <source>
        <dbReference type="EMBL" id="RJG11667.1"/>
    </source>
</evidence>
<name>A0A418XGU4_9BURK</name>
<dbReference type="GO" id="GO:0043565">
    <property type="term" value="F:sequence-specific DNA binding"/>
    <property type="evidence" value="ECO:0007669"/>
    <property type="project" value="TreeGrafter"/>
</dbReference>
<reference evidence="3 4" key="1">
    <citation type="submission" date="2018-09" db="EMBL/GenBank/DDBJ databases">
        <authorList>
            <person name="Zhu H."/>
        </authorList>
    </citation>
    <scope>NUCLEOTIDE SEQUENCE [LARGE SCALE GENOMIC DNA]</scope>
    <source>
        <strain evidence="3 4">K1S02-61</strain>
    </source>
</reference>
<dbReference type="PANTHER" id="PTHR30537">
    <property type="entry name" value="HTH-TYPE TRANSCRIPTIONAL REGULATOR"/>
    <property type="match status" value="1"/>
</dbReference>
<dbReference type="SUPFAM" id="SSF46785">
    <property type="entry name" value="Winged helix' DNA-binding domain"/>
    <property type="match status" value="1"/>
</dbReference>
<evidence type="ECO:0000259" key="2">
    <source>
        <dbReference type="PROSITE" id="PS50931"/>
    </source>
</evidence>
<dbReference type="Gene3D" id="1.10.10.10">
    <property type="entry name" value="Winged helix-like DNA-binding domain superfamily/Winged helix DNA-binding domain"/>
    <property type="match status" value="1"/>
</dbReference>
<dbReference type="RefSeq" id="WP_147373923.1">
    <property type="nucleotide sequence ID" value="NZ_QYUP01000144.1"/>
</dbReference>
<accession>A0A418XGU4</accession>
<feature type="domain" description="HTH lysR-type" evidence="2">
    <location>
        <begin position="1"/>
        <end position="52"/>
    </location>
</feature>